<dbReference type="Gene3D" id="3.90.1150.10">
    <property type="entry name" value="Aspartate Aminotransferase, domain 1"/>
    <property type="match status" value="1"/>
</dbReference>
<evidence type="ECO:0000256" key="3">
    <source>
        <dbReference type="RuleBase" id="RU004075"/>
    </source>
</evidence>
<dbReference type="InterPro" id="IPR020578">
    <property type="entry name" value="Aminotrans_V_PyrdxlP_BS"/>
</dbReference>
<keyword evidence="2" id="KW-0663">Pyridoxal phosphate</keyword>
<dbReference type="SUPFAM" id="SSF53383">
    <property type="entry name" value="PLP-dependent transferases"/>
    <property type="match status" value="1"/>
</dbReference>
<dbReference type="AlphaFoldDB" id="A0A6L8LZC7"/>
<protein>
    <submittedName>
        <fullName evidence="6">Aminotransferase class V-fold PLP-dependent enzyme</fullName>
    </submittedName>
</protein>
<name>A0A6L8LZC7_9VIBR</name>
<evidence type="ECO:0000313" key="6">
    <source>
        <dbReference type="EMBL" id="MYM60020.1"/>
    </source>
</evidence>
<comment type="similarity">
    <text evidence="3">Belongs to the class-V pyridoxal-phosphate-dependent aminotransferase family.</text>
</comment>
<organism evidence="6 7">
    <name type="scientific">Vibrio tetraodonis subsp. pristinus</name>
    <dbReference type="NCBI Taxonomy" id="2695891"/>
    <lineage>
        <taxon>Bacteria</taxon>
        <taxon>Pseudomonadati</taxon>
        <taxon>Pseudomonadota</taxon>
        <taxon>Gammaproteobacteria</taxon>
        <taxon>Vibrionales</taxon>
        <taxon>Vibrionaceae</taxon>
        <taxon>Vibrio</taxon>
    </lineage>
</organism>
<dbReference type="InterPro" id="IPR000192">
    <property type="entry name" value="Aminotrans_V_dom"/>
</dbReference>
<sequence>MTIPFDIRRARSETLATDSIIHFNNAGSSLMPTPVSESLHQYLNDEEKYGGYETAELYTEKLNNFYHNAAKLLNCSANEIAFVDSATRAWDLAFYSFKFQRGDKILTSMAEYGSNVIAYIQQAKRYGVNVVFIPNDCHGQVDTQMLSSLIDERVKLISITHIPTGGGLVNPVNEIGRIAKAANIPYLLDSCQALGQIPVDVEKIGCDILSGTGRKYLRGPRGTGLLYVRSTLLEKLEPPMLDQHAATLMSPTEFQIRSDAKRFESWEQFCAGKIALGEAIKYSLDWGLPDIQARIYTLANTLRERLKSIKEIAVTDQGIEQCGIVTFYSNTLSASAIQKAMRIRGINVSISKGAGSLISFSDRGLEEVVRASLHYYNTIEEIDTFIQVIRELNHFDNNE</sequence>
<dbReference type="InterPro" id="IPR015424">
    <property type="entry name" value="PyrdxlP-dep_Trfase"/>
</dbReference>
<evidence type="ECO:0000313" key="7">
    <source>
        <dbReference type="Proteomes" id="UP000478571"/>
    </source>
</evidence>
<evidence type="ECO:0000256" key="4">
    <source>
        <dbReference type="RuleBase" id="RU004504"/>
    </source>
</evidence>
<keyword evidence="6" id="KW-0032">Aminotransferase</keyword>
<dbReference type="InterPro" id="IPR015422">
    <property type="entry name" value="PyrdxlP-dep_Trfase_small"/>
</dbReference>
<dbReference type="Proteomes" id="UP000478571">
    <property type="component" value="Unassembled WGS sequence"/>
</dbReference>
<evidence type="ECO:0000256" key="1">
    <source>
        <dbReference type="ARBA" id="ARBA00001933"/>
    </source>
</evidence>
<gene>
    <name evidence="6" type="ORF">GTG28_12370</name>
</gene>
<comment type="caution">
    <text evidence="6">The sequence shown here is derived from an EMBL/GenBank/DDBJ whole genome shotgun (WGS) entry which is preliminary data.</text>
</comment>
<dbReference type="InterPro" id="IPR015421">
    <property type="entry name" value="PyrdxlP-dep_Trfase_major"/>
</dbReference>
<dbReference type="GO" id="GO:0008483">
    <property type="term" value="F:transaminase activity"/>
    <property type="evidence" value="ECO:0007669"/>
    <property type="project" value="UniProtKB-KW"/>
</dbReference>
<dbReference type="PROSITE" id="PS00595">
    <property type="entry name" value="AA_TRANSFER_CLASS_5"/>
    <property type="match status" value="1"/>
</dbReference>
<dbReference type="Gene3D" id="3.40.640.10">
    <property type="entry name" value="Type I PLP-dependent aspartate aminotransferase-like (Major domain)"/>
    <property type="match status" value="1"/>
</dbReference>
<dbReference type="EMBL" id="WWEU01000004">
    <property type="protein sequence ID" value="MYM60020.1"/>
    <property type="molecule type" value="Genomic_DNA"/>
</dbReference>
<comment type="cofactor">
    <cofactor evidence="1 4">
        <name>pyridoxal 5'-phosphate</name>
        <dbReference type="ChEBI" id="CHEBI:597326"/>
    </cofactor>
</comment>
<keyword evidence="7" id="KW-1185">Reference proteome</keyword>
<feature type="domain" description="Aminotransferase class V" evidence="5">
    <location>
        <begin position="22"/>
        <end position="385"/>
    </location>
</feature>
<dbReference type="PANTHER" id="PTHR43586">
    <property type="entry name" value="CYSTEINE DESULFURASE"/>
    <property type="match status" value="1"/>
</dbReference>
<dbReference type="PANTHER" id="PTHR43586:SF24">
    <property type="entry name" value="BLR4730 PROTEIN"/>
    <property type="match status" value="1"/>
</dbReference>
<accession>A0A6L8LZC7</accession>
<reference evidence="6 7" key="1">
    <citation type="submission" date="2020-01" db="EMBL/GenBank/DDBJ databases">
        <title>Draft Genome Sequence of Vibrio sp. strain OCN044, Isolated from a Healthy Coral at Palmyra Atoll.</title>
        <authorList>
            <person name="Videau P."/>
            <person name="Loughran R."/>
            <person name="Esquivel A."/>
            <person name="Deadmond M."/>
            <person name="Paddock B.E."/>
            <person name="Saw J.H."/>
            <person name="Ushijima B."/>
        </authorList>
    </citation>
    <scope>NUCLEOTIDE SEQUENCE [LARGE SCALE GENOMIC DNA]</scope>
    <source>
        <strain evidence="6 7">OCN044</strain>
    </source>
</reference>
<dbReference type="RefSeq" id="WP_160930247.1">
    <property type="nucleotide sequence ID" value="NZ_WWEU01000004.1"/>
</dbReference>
<keyword evidence="6" id="KW-0808">Transferase</keyword>
<evidence type="ECO:0000259" key="5">
    <source>
        <dbReference type="Pfam" id="PF00266"/>
    </source>
</evidence>
<dbReference type="Pfam" id="PF00266">
    <property type="entry name" value="Aminotran_5"/>
    <property type="match status" value="1"/>
</dbReference>
<proteinExistence type="inferred from homology"/>
<evidence type="ECO:0000256" key="2">
    <source>
        <dbReference type="ARBA" id="ARBA00022898"/>
    </source>
</evidence>